<organism evidence="1 2">
    <name type="scientific">Rotaria magnacalcarata</name>
    <dbReference type="NCBI Taxonomy" id="392030"/>
    <lineage>
        <taxon>Eukaryota</taxon>
        <taxon>Metazoa</taxon>
        <taxon>Spiralia</taxon>
        <taxon>Gnathifera</taxon>
        <taxon>Rotifera</taxon>
        <taxon>Eurotatoria</taxon>
        <taxon>Bdelloidea</taxon>
        <taxon>Philodinida</taxon>
        <taxon>Philodinidae</taxon>
        <taxon>Rotaria</taxon>
    </lineage>
</organism>
<proteinExistence type="predicted"/>
<dbReference type="AlphaFoldDB" id="A0A8S2SUW7"/>
<accession>A0A8S2SUW7</accession>
<evidence type="ECO:0000313" key="2">
    <source>
        <dbReference type="Proteomes" id="UP000676336"/>
    </source>
</evidence>
<gene>
    <name evidence="1" type="ORF">SMN809_LOCUS23736</name>
</gene>
<comment type="caution">
    <text evidence="1">The sequence shown here is derived from an EMBL/GenBank/DDBJ whole genome shotgun (WGS) entry which is preliminary data.</text>
</comment>
<sequence length="85" mass="10085">LKIVSFHLDLTNSHILAIEMSNKFMEAFIPEEVLIVWYQDALIDYYDDIFKLTFDQELADCVKFFYDNIDDCVDFMTNIKDEKSS</sequence>
<dbReference type="Proteomes" id="UP000676336">
    <property type="component" value="Unassembled WGS sequence"/>
</dbReference>
<reference evidence="1" key="1">
    <citation type="submission" date="2021-02" db="EMBL/GenBank/DDBJ databases">
        <authorList>
            <person name="Nowell W R."/>
        </authorList>
    </citation>
    <scope>NUCLEOTIDE SEQUENCE</scope>
</reference>
<dbReference type="EMBL" id="CAJOBI010026005">
    <property type="protein sequence ID" value="CAF4245021.1"/>
    <property type="molecule type" value="Genomic_DNA"/>
</dbReference>
<evidence type="ECO:0000313" key="1">
    <source>
        <dbReference type="EMBL" id="CAF4245021.1"/>
    </source>
</evidence>
<protein>
    <submittedName>
        <fullName evidence="1">Uncharacterized protein</fullName>
    </submittedName>
</protein>
<feature type="non-terminal residue" evidence="1">
    <location>
        <position position="1"/>
    </location>
</feature>
<name>A0A8S2SUW7_9BILA</name>